<evidence type="ECO:0000313" key="2">
    <source>
        <dbReference type="Proteomes" id="UP000033969"/>
    </source>
</evidence>
<evidence type="ECO:0000313" key="1">
    <source>
        <dbReference type="EMBL" id="KKS18365.1"/>
    </source>
</evidence>
<gene>
    <name evidence="1" type="ORF">UU74_C0008G0001</name>
</gene>
<name>A0A0G0X032_9BACT</name>
<proteinExistence type="predicted"/>
<reference evidence="1 2" key="1">
    <citation type="journal article" date="2015" name="Nature">
        <title>rRNA introns, odd ribosomes, and small enigmatic genomes across a large radiation of phyla.</title>
        <authorList>
            <person name="Brown C.T."/>
            <person name="Hug L.A."/>
            <person name="Thomas B.C."/>
            <person name="Sharon I."/>
            <person name="Castelle C.J."/>
            <person name="Singh A."/>
            <person name="Wilkins M.J."/>
            <person name="Williams K.H."/>
            <person name="Banfield J.F."/>
        </authorList>
    </citation>
    <scope>NUCLEOTIDE SEQUENCE [LARGE SCALE GENOMIC DNA]</scope>
</reference>
<dbReference type="EMBL" id="LCBU01000008">
    <property type="protein sequence ID" value="KKS18365.1"/>
    <property type="molecule type" value="Genomic_DNA"/>
</dbReference>
<dbReference type="Proteomes" id="UP000033969">
    <property type="component" value="Unassembled WGS sequence"/>
</dbReference>
<comment type="caution">
    <text evidence="1">The sequence shown here is derived from an EMBL/GenBank/DDBJ whole genome shotgun (WGS) entry which is preliminary data.</text>
</comment>
<accession>A0A0G0X032</accession>
<protein>
    <submittedName>
        <fullName evidence="1">Uncharacterized protein</fullName>
    </submittedName>
</protein>
<organism evidence="1 2">
    <name type="scientific">Candidatus Woesebacteria bacterium GW2011_GWA1_41_7</name>
    <dbReference type="NCBI Taxonomy" id="1618556"/>
    <lineage>
        <taxon>Bacteria</taxon>
        <taxon>Candidatus Woeseibacteriota</taxon>
    </lineage>
</organism>
<sequence length="245" mass="27099">FILIILLLGTTVFFFYQNSQLKKQVALLPTPSPIALETPNPTADWKIYTDAANSITLKYPSSWIYDAKSNKPNIWFYPDTAENRSEAIPTYLFTISPRESDAKTGKDFALEIKNDLISQNVENPVTVISEGVKIVGTYEGYQITTSQPEPVPTQQPKVLISQSIYLVKGGYQMVLSYSEWINKGSTTYFPQHGTEVDQILSTFTFIDATNSASPTQKACTLEAKICPDGSSVGRTGPNCEFAPCP</sequence>
<dbReference type="AlphaFoldDB" id="A0A0G0X032"/>
<feature type="non-terminal residue" evidence="1">
    <location>
        <position position="1"/>
    </location>
</feature>